<sequence>MSVLDNWDSWKNFLGDKLHQAEDKGISEEAISNFATEIGSHLADKVDPKNEQQRILSDLWSVADKDEQHAIAHMMVKLVKNNGTQG</sequence>
<dbReference type="PIRSF" id="PIRSF004764">
    <property type="entry name" value="YmfJ"/>
    <property type="match status" value="1"/>
</dbReference>
<gene>
    <name evidence="1" type="ORF">EV207_10690</name>
</gene>
<accession>A0A4R2P6B7</accession>
<dbReference type="OrthoDB" id="2382009at2"/>
<dbReference type="InterPro" id="IPR024702">
    <property type="entry name" value="Uncharacterised_YmfJ"/>
</dbReference>
<keyword evidence="2" id="KW-1185">Reference proteome</keyword>
<name>A0A4R2P6B7_9BACL</name>
<dbReference type="EMBL" id="SLXK01000006">
    <property type="protein sequence ID" value="TCP30267.1"/>
    <property type="molecule type" value="Genomic_DNA"/>
</dbReference>
<protein>
    <submittedName>
        <fullName evidence="1">Uncharacterized protein DUF3243</fullName>
    </submittedName>
</protein>
<dbReference type="AlphaFoldDB" id="A0A4R2P6B7"/>
<reference evidence="1 2" key="1">
    <citation type="submission" date="2019-03" db="EMBL/GenBank/DDBJ databases">
        <title>Genomic Encyclopedia of Type Strains, Phase IV (KMG-IV): sequencing the most valuable type-strain genomes for metagenomic binning, comparative biology and taxonomic classification.</title>
        <authorList>
            <person name="Goeker M."/>
        </authorList>
    </citation>
    <scope>NUCLEOTIDE SEQUENCE [LARGE SCALE GENOMIC DNA]</scope>
    <source>
        <strain evidence="1 2">DSM 19377</strain>
    </source>
</reference>
<dbReference type="Pfam" id="PF11588">
    <property type="entry name" value="DUF3243"/>
    <property type="match status" value="1"/>
</dbReference>
<evidence type="ECO:0000313" key="2">
    <source>
        <dbReference type="Proteomes" id="UP000295416"/>
    </source>
</evidence>
<dbReference type="Gene3D" id="1.10.760.20">
    <property type="entry name" value="Protein of unknown function DUF3243"/>
    <property type="match status" value="1"/>
</dbReference>
<dbReference type="InterPro" id="IPR021637">
    <property type="entry name" value="DUF3243"/>
</dbReference>
<dbReference type="Proteomes" id="UP000295416">
    <property type="component" value="Unassembled WGS sequence"/>
</dbReference>
<dbReference type="InterPro" id="IPR038292">
    <property type="entry name" value="YmfJ/YflH_sf"/>
</dbReference>
<evidence type="ECO:0000313" key="1">
    <source>
        <dbReference type="EMBL" id="TCP30267.1"/>
    </source>
</evidence>
<comment type="caution">
    <text evidence="1">The sequence shown here is derived from an EMBL/GenBank/DDBJ whole genome shotgun (WGS) entry which is preliminary data.</text>
</comment>
<dbReference type="RefSeq" id="WP_132744853.1">
    <property type="nucleotide sequence ID" value="NZ_SLXK01000006.1"/>
</dbReference>
<organism evidence="1 2">
    <name type="scientific">Scopulibacillus darangshiensis</name>
    <dbReference type="NCBI Taxonomy" id="442528"/>
    <lineage>
        <taxon>Bacteria</taxon>
        <taxon>Bacillati</taxon>
        <taxon>Bacillota</taxon>
        <taxon>Bacilli</taxon>
        <taxon>Bacillales</taxon>
        <taxon>Sporolactobacillaceae</taxon>
        <taxon>Scopulibacillus</taxon>
    </lineage>
</organism>
<proteinExistence type="predicted"/>